<dbReference type="EMBL" id="JBHMDO010000022">
    <property type="protein sequence ID" value="MFB9327000.1"/>
    <property type="molecule type" value="Genomic_DNA"/>
</dbReference>
<proteinExistence type="predicted"/>
<accession>A0ABV5KQ24</accession>
<keyword evidence="4" id="KW-1185">Reference proteome</keyword>
<reference evidence="3 4" key="1">
    <citation type="submission" date="2024-09" db="EMBL/GenBank/DDBJ databases">
        <authorList>
            <person name="Sun Q."/>
            <person name="Mori K."/>
        </authorList>
    </citation>
    <scope>NUCLEOTIDE SEQUENCE [LARGE SCALE GENOMIC DNA]</scope>
    <source>
        <strain evidence="3 4">TISTR 2452</strain>
    </source>
</reference>
<dbReference type="Proteomes" id="UP001589747">
    <property type="component" value="Unassembled WGS sequence"/>
</dbReference>
<evidence type="ECO:0000256" key="1">
    <source>
        <dbReference type="SAM" id="MobiDB-lite"/>
    </source>
</evidence>
<feature type="region of interest" description="Disordered" evidence="1">
    <location>
        <begin position="519"/>
        <end position="552"/>
    </location>
</feature>
<protein>
    <submittedName>
        <fullName evidence="3">Phage tail tape measure protein</fullName>
    </submittedName>
</protein>
<feature type="compositionally biased region" description="Polar residues" evidence="1">
    <location>
        <begin position="538"/>
        <end position="548"/>
    </location>
</feature>
<evidence type="ECO:0000259" key="2">
    <source>
        <dbReference type="Pfam" id="PF10145"/>
    </source>
</evidence>
<dbReference type="RefSeq" id="WP_377494813.1">
    <property type="nucleotide sequence ID" value="NZ_JBHMDO010000022.1"/>
</dbReference>
<evidence type="ECO:0000313" key="3">
    <source>
        <dbReference type="EMBL" id="MFB9327000.1"/>
    </source>
</evidence>
<dbReference type="InterPro" id="IPR010090">
    <property type="entry name" value="Phage_tape_meas"/>
</dbReference>
<sequence>MSATAASSGKAIQRVMTLRDLVSPALRTITRNQDRFKDSTEAAARETNTLWTSIRTGSALATRSILRVGGALAIAAGGAAVKGVMMLDAYKSSVNQLQASSGASASEMVVLKKSMDAVYRAGYGEGFDDIAASLANVRQVAGISGKTLEEATANSLTLRDVFGAEIAATTRAASSLVKQFGIDYKQAQTLIAQGFQKGANKNDDFLDTLNEYAVQFKSLGFDANQFTSVLIDGAERGAWSIDKVGDLIKEFNIRSKDLSKTSLDGYKALGLNGKKLSAEFAKGGASAQASFKKVVTALNKVKDPLKRNAIGVQLFGTQFEDLEAGALVALGNISDSADMTADTLKQINKVKYNDIKHQVTSFGRAVRLDLINPLADKLAPTVERAVTKAKQQFAAWQKDGTLDSLANSINDLALKAEKNLPQVIDWFIGMKEPASAVWSAVSGIGSGLAGIASWVQDNPDLAKSIGIGAAATWAVSRGKGIWDNLRGGAGEAIATQNVNANIVNVYASRINQPGNVPAAGAGAAGGAKTPGRSGSAPAETSSTPSRVTTYGKKGGGIVGSVKGAVGGSMRGGIGAAGSMFGGAVIAEVARSIFGDNDFSRALEGRPSQTLEKHLAEKTAQDQAAAAALLEQIAANTNKPPMAPVVHMSIQGTVREEADVQRIAQEMSSQLRLTLMNLSKG</sequence>
<name>A0ABV5KQ24_9BACL</name>
<evidence type="ECO:0000313" key="4">
    <source>
        <dbReference type="Proteomes" id="UP001589747"/>
    </source>
</evidence>
<organism evidence="3 4">
    <name type="scientific">Paenibacillus aurantiacus</name>
    <dbReference type="NCBI Taxonomy" id="1936118"/>
    <lineage>
        <taxon>Bacteria</taxon>
        <taxon>Bacillati</taxon>
        <taxon>Bacillota</taxon>
        <taxon>Bacilli</taxon>
        <taxon>Bacillales</taxon>
        <taxon>Paenibacillaceae</taxon>
        <taxon>Paenibacillus</taxon>
    </lineage>
</organism>
<comment type="caution">
    <text evidence="3">The sequence shown here is derived from an EMBL/GenBank/DDBJ whole genome shotgun (WGS) entry which is preliminary data.</text>
</comment>
<feature type="domain" description="Phage tail tape measure protein" evidence="2">
    <location>
        <begin position="127"/>
        <end position="316"/>
    </location>
</feature>
<gene>
    <name evidence="3" type="ORF">ACFFSY_13815</name>
</gene>
<dbReference type="Pfam" id="PF10145">
    <property type="entry name" value="PhageMin_Tail"/>
    <property type="match status" value="1"/>
</dbReference>